<dbReference type="InParanoid" id="D6U239"/>
<protein>
    <submittedName>
        <fullName evidence="1">Uncharacterized protein</fullName>
    </submittedName>
</protein>
<dbReference type="STRING" id="485913.Krac_1560"/>
<name>D6U239_KTERA</name>
<dbReference type="Pfam" id="PF04458">
    <property type="entry name" value="DUF505"/>
    <property type="match status" value="1"/>
</dbReference>
<comment type="caution">
    <text evidence="1">The sequence shown here is derived from an EMBL/GenBank/DDBJ whole genome shotgun (WGS) entry which is preliminary data.</text>
</comment>
<dbReference type="InterPro" id="IPR007548">
    <property type="entry name" value="DUF505"/>
</dbReference>
<dbReference type="Proteomes" id="UP000004508">
    <property type="component" value="Unassembled WGS sequence"/>
</dbReference>
<dbReference type="AlphaFoldDB" id="D6U239"/>
<dbReference type="RefSeq" id="WP_007918000.1">
    <property type="nucleotide sequence ID" value="NZ_ADVG01000004.1"/>
</dbReference>
<proteinExistence type="predicted"/>
<organism evidence="1 2">
    <name type="scientific">Ktedonobacter racemifer DSM 44963</name>
    <dbReference type="NCBI Taxonomy" id="485913"/>
    <lineage>
        <taxon>Bacteria</taxon>
        <taxon>Bacillati</taxon>
        <taxon>Chloroflexota</taxon>
        <taxon>Ktedonobacteria</taxon>
        <taxon>Ktedonobacterales</taxon>
        <taxon>Ktedonobacteraceae</taxon>
        <taxon>Ktedonobacter</taxon>
    </lineage>
</organism>
<keyword evidence="2" id="KW-1185">Reference proteome</keyword>
<evidence type="ECO:0000313" key="1">
    <source>
        <dbReference type="EMBL" id="EFH80923.1"/>
    </source>
</evidence>
<accession>D6U239</accession>
<dbReference type="eggNOG" id="COG1542">
    <property type="taxonomic scope" value="Bacteria"/>
</dbReference>
<sequence length="646" mass="72106">MLLASAHLIALHELAAKEAAGHTTHTLAEDDVQEHIYRELELQGLVLLEPPRAYQLSYAGREALDLIRAMHAENLLPTIDRLEHNWRFLGSDILGALHAATLRKGQVGPVTTDMLRARGLAKQTQDTLEKRQLTCLNRYGEAWEDFAERHRPRLEIYGELANAIRHMHPGYAQKPAAQMTAGQLALMEAMNLLVWSVPEGDNYVLTALGQAVYDALRKGGYSPLDVVLDEPLLQVLAELVDKGSAALASEQIASLQLLGYVDADEKLSEAGYAALRAYSLLQRDVPEKTHTFAITEPEVELLTTIDRLAQEQKPTHKEALHRALIDRMVKHYRSLEGRRGRMLREKAPLKRQAVALLEEVKEHDKWFNTNWDLEELIVGLEAFDLLRAEMEGSKMSYRLTPTGSRIVKEQEGNTRDISATAVKALTIVATPLSVPAQWWIEQAREEELIGTGGISASGHFYANLANHCVRQLALTREEAEILEQLPDTEGASCGFGTSNHEGLDEEKRNWAMEKLEARGFINRLVDCQIIRTEAGQLLTRAVSGAMHLGHPVTPTIVRLLAAIRQAGTLYVKERKVRIQPHQWGEVERLTGLGEHEFREVLHVARMGQYVGEATLTEAGLDLLAVHELIHKEYGVAAAESHQVGHQ</sequence>
<evidence type="ECO:0000313" key="2">
    <source>
        <dbReference type="Proteomes" id="UP000004508"/>
    </source>
</evidence>
<dbReference type="EMBL" id="ADVG01000004">
    <property type="protein sequence ID" value="EFH80923.1"/>
    <property type="molecule type" value="Genomic_DNA"/>
</dbReference>
<reference evidence="1 2" key="1">
    <citation type="journal article" date="2011" name="Stand. Genomic Sci.">
        <title>Non-contiguous finished genome sequence and contextual data of the filamentous soil bacterium Ktedonobacter racemifer type strain (SOSP1-21).</title>
        <authorList>
            <person name="Chang Y.J."/>
            <person name="Land M."/>
            <person name="Hauser L."/>
            <person name="Chertkov O."/>
            <person name="Del Rio T.G."/>
            <person name="Nolan M."/>
            <person name="Copeland A."/>
            <person name="Tice H."/>
            <person name="Cheng J.F."/>
            <person name="Lucas S."/>
            <person name="Han C."/>
            <person name="Goodwin L."/>
            <person name="Pitluck S."/>
            <person name="Ivanova N."/>
            <person name="Ovchinikova G."/>
            <person name="Pati A."/>
            <person name="Chen A."/>
            <person name="Palaniappan K."/>
            <person name="Mavromatis K."/>
            <person name="Liolios K."/>
            <person name="Brettin T."/>
            <person name="Fiebig A."/>
            <person name="Rohde M."/>
            <person name="Abt B."/>
            <person name="Goker M."/>
            <person name="Detter J.C."/>
            <person name="Woyke T."/>
            <person name="Bristow J."/>
            <person name="Eisen J.A."/>
            <person name="Markowitz V."/>
            <person name="Hugenholtz P."/>
            <person name="Kyrpides N.C."/>
            <person name="Klenk H.P."/>
            <person name="Lapidus A."/>
        </authorList>
    </citation>
    <scope>NUCLEOTIDE SEQUENCE [LARGE SCALE GENOMIC DNA]</scope>
    <source>
        <strain evidence="2">DSM 44963</strain>
    </source>
</reference>
<dbReference type="OrthoDB" id="141930at2"/>
<gene>
    <name evidence="1" type="ORF">Krac_1560</name>
</gene>